<dbReference type="Pfam" id="PF01743">
    <property type="entry name" value="PolyA_pol"/>
    <property type="match status" value="1"/>
</dbReference>
<evidence type="ECO:0000259" key="10">
    <source>
        <dbReference type="SMART" id="SM00471"/>
    </source>
</evidence>
<keyword evidence="8 9" id="KW-0694">RNA-binding</keyword>
<dbReference type="InterPro" id="IPR050124">
    <property type="entry name" value="tRNA_CCA-adding_enzyme"/>
</dbReference>
<dbReference type="PANTHER" id="PTHR47545">
    <property type="entry name" value="MULTIFUNCTIONAL CCA PROTEIN"/>
    <property type="match status" value="1"/>
</dbReference>
<dbReference type="InterPro" id="IPR043519">
    <property type="entry name" value="NT_sf"/>
</dbReference>
<proteinExistence type="inferred from homology"/>
<dbReference type="InterPro" id="IPR032828">
    <property type="entry name" value="PolyA_RNA-bd"/>
</dbReference>
<name>A0A1G2M214_9BACT</name>
<dbReference type="InterPro" id="IPR002646">
    <property type="entry name" value="PolA_pol_head_dom"/>
</dbReference>
<dbReference type="EMBL" id="MHRF01000010">
    <property type="protein sequence ID" value="OHA17936.1"/>
    <property type="molecule type" value="Genomic_DNA"/>
</dbReference>
<keyword evidence="3" id="KW-0819">tRNA processing</keyword>
<dbReference type="InterPro" id="IPR006674">
    <property type="entry name" value="HD_domain"/>
</dbReference>
<feature type="domain" description="HD/PDEase" evidence="10">
    <location>
        <begin position="259"/>
        <end position="394"/>
    </location>
</feature>
<evidence type="ECO:0000256" key="2">
    <source>
        <dbReference type="ARBA" id="ARBA00022679"/>
    </source>
</evidence>
<dbReference type="GO" id="GO:0003723">
    <property type="term" value="F:RNA binding"/>
    <property type="evidence" value="ECO:0007669"/>
    <property type="project" value="UniProtKB-KW"/>
</dbReference>
<dbReference type="GO" id="GO:0016779">
    <property type="term" value="F:nucleotidyltransferase activity"/>
    <property type="evidence" value="ECO:0007669"/>
    <property type="project" value="UniProtKB-KW"/>
</dbReference>
<accession>A0A1G2M214</accession>
<dbReference type="Pfam" id="PF12627">
    <property type="entry name" value="PolyA_pol_RNAbd"/>
    <property type="match status" value="1"/>
</dbReference>
<dbReference type="SMART" id="SM00471">
    <property type="entry name" value="HDc"/>
    <property type="match status" value="1"/>
</dbReference>
<dbReference type="GO" id="GO:0008033">
    <property type="term" value="P:tRNA processing"/>
    <property type="evidence" value="ECO:0007669"/>
    <property type="project" value="UniProtKB-KW"/>
</dbReference>
<protein>
    <recommendedName>
        <fullName evidence="10">HD/PDEase domain-containing protein</fullName>
    </recommendedName>
</protein>
<evidence type="ECO:0000256" key="5">
    <source>
        <dbReference type="ARBA" id="ARBA00022723"/>
    </source>
</evidence>
<dbReference type="Pfam" id="PF01966">
    <property type="entry name" value="HD"/>
    <property type="match status" value="1"/>
</dbReference>
<sequence length="500" mass="57653">MKKETLFTIPNEVVEVAKTLEKKGFEAFLIGGCTRDLLIGRTPKDWDITTNATPKEIISLFTKTFYENEYGTVGVVNENTEDISLKVIEVTPYRLESTYSNKRHPDEIKFGKKIEEDLKRRDFTINAIAVKVVESKGQKNYKGQIIDPYKGQSDISEKIIRTVGDPDERLQEDALRIVRALRLATELSFMINTETQVSIKKNISLLKEISRERVRDEFIKILMSDNPMKGLEMCHEYGLLKIFLPELEAGIGNKQNKAHAYDVWEHSLRTLQHSAKNKWSLEVRLAALFHDIGKPPSRLWSEEKGDWTFHGHDMVGSKITAKILSRLMFPVKTIEKVVKLVRWHMFFSDTDQITLSSVRRLLRNVGKDSIWDLMNVRACDRIGTGRPKEQPYRLRKYHSMIEEVMHDPVSVSMLKINGAKIMEIAGINPSPKIGHILHALLEEVMEDPKLNTTEYLEKRVTDLNKMTEKELQNLGDMGKAKKNAQEESAIKKIREKYWVK</sequence>
<reference evidence="11 12" key="1">
    <citation type="journal article" date="2016" name="Nat. Commun.">
        <title>Thousands of microbial genomes shed light on interconnected biogeochemical processes in an aquifer system.</title>
        <authorList>
            <person name="Anantharaman K."/>
            <person name="Brown C.T."/>
            <person name="Hug L.A."/>
            <person name="Sharon I."/>
            <person name="Castelle C.J."/>
            <person name="Probst A.J."/>
            <person name="Thomas B.C."/>
            <person name="Singh A."/>
            <person name="Wilkins M.J."/>
            <person name="Karaoz U."/>
            <person name="Brodie E.L."/>
            <person name="Williams K.H."/>
            <person name="Hubbard S.S."/>
            <person name="Banfield J.F."/>
        </authorList>
    </citation>
    <scope>NUCLEOTIDE SEQUENCE [LARGE SCALE GENOMIC DNA]</scope>
</reference>
<dbReference type="CDD" id="cd00077">
    <property type="entry name" value="HDc"/>
    <property type="match status" value="1"/>
</dbReference>
<evidence type="ECO:0000313" key="11">
    <source>
        <dbReference type="EMBL" id="OHA17936.1"/>
    </source>
</evidence>
<comment type="caution">
    <text evidence="11">The sequence shown here is derived from an EMBL/GenBank/DDBJ whole genome shotgun (WGS) entry which is preliminary data.</text>
</comment>
<dbReference type="Gene3D" id="1.10.3090.10">
    <property type="entry name" value="cca-adding enzyme, domain 2"/>
    <property type="match status" value="1"/>
</dbReference>
<dbReference type="GO" id="GO:0000166">
    <property type="term" value="F:nucleotide binding"/>
    <property type="evidence" value="ECO:0007669"/>
    <property type="project" value="UniProtKB-KW"/>
</dbReference>
<keyword evidence="6" id="KW-0547">Nucleotide-binding</keyword>
<dbReference type="GO" id="GO:0046872">
    <property type="term" value="F:metal ion binding"/>
    <property type="evidence" value="ECO:0007669"/>
    <property type="project" value="UniProtKB-KW"/>
</dbReference>
<organism evidence="11 12">
    <name type="scientific">Candidatus Taylorbacteria bacterium RIFCSPHIGHO2_01_FULL_46_22b</name>
    <dbReference type="NCBI Taxonomy" id="1802301"/>
    <lineage>
        <taxon>Bacteria</taxon>
        <taxon>Candidatus Tayloriibacteriota</taxon>
    </lineage>
</organism>
<keyword evidence="4" id="KW-0548">Nucleotidyltransferase</keyword>
<dbReference type="STRING" id="1802301.A2664_01115"/>
<evidence type="ECO:0000256" key="6">
    <source>
        <dbReference type="ARBA" id="ARBA00022741"/>
    </source>
</evidence>
<comment type="cofactor">
    <cofactor evidence="1">
        <name>Mg(2+)</name>
        <dbReference type="ChEBI" id="CHEBI:18420"/>
    </cofactor>
</comment>
<evidence type="ECO:0000256" key="4">
    <source>
        <dbReference type="ARBA" id="ARBA00022695"/>
    </source>
</evidence>
<dbReference type="Gene3D" id="3.30.460.10">
    <property type="entry name" value="Beta Polymerase, domain 2"/>
    <property type="match status" value="1"/>
</dbReference>
<dbReference type="SUPFAM" id="SSF81301">
    <property type="entry name" value="Nucleotidyltransferase"/>
    <property type="match status" value="1"/>
</dbReference>
<dbReference type="Proteomes" id="UP000178873">
    <property type="component" value="Unassembled WGS sequence"/>
</dbReference>
<evidence type="ECO:0000313" key="12">
    <source>
        <dbReference type="Proteomes" id="UP000178873"/>
    </source>
</evidence>
<keyword evidence="2 9" id="KW-0808">Transferase</keyword>
<dbReference type="CDD" id="cd05398">
    <property type="entry name" value="NT_ClassII-CCAase"/>
    <property type="match status" value="1"/>
</dbReference>
<evidence type="ECO:0000256" key="8">
    <source>
        <dbReference type="ARBA" id="ARBA00022884"/>
    </source>
</evidence>
<dbReference type="SUPFAM" id="SSF81891">
    <property type="entry name" value="Poly A polymerase C-terminal region-like"/>
    <property type="match status" value="1"/>
</dbReference>
<evidence type="ECO:0000256" key="3">
    <source>
        <dbReference type="ARBA" id="ARBA00022694"/>
    </source>
</evidence>
<evidence type="ECO:0000256" key="9">
    <source>
        <dbReference type="RuleBase" id="RU003953"/>
    </source>
</evidence>
<keyword evidence="7" id="KW-0460">Magnesium</keyword>
<dbReference type="AlphaFoldDB" id="A0A1G2M214"/>
<evidence type="ECO:0000256" key="1">
    <source>
        <dbReference type="ARBA" id="ARBA00001946"/>
    </source>
</evidence>
<keyword evidence="5" id="KW-0479">Metal-binding</keyword>
<evidence type="ECO:0000256" key="7">
    <source>
        <dbReference type="ARBA" id="ARBA00022842"/>
    </source>
</evidence>
<dbReference type="InterPro" id="IPR003607">
    <property type="entry name" value="HD/PDEase_dom"/>
</dbReference>
<gene>
    <name evidence="11" type="ORF">A2664_01115</name>
</gene>
<dbReference type="Gene3D" id="1.10.246.80">
    <property type="match status" value="1"/>
</dbReference>
<comment type="similarity">
    <text evidence="9">Belongs to the tRNA nucleotidyltransferase/poly(A) polymerase family.</text>
</comment>